<gene>
    <name evidence="8" type="ORF">PHYEVI_LOCUS6686</name>
</gene>
<sequence>MSLLDQSKENRPIKKPKSTKETNDFSKIGGLNHHLRTLREIVIFPLLHGNVFAHFKIKAPRGVLFYGPPGTGKTLVAGALAAELNKEGVGKVSFFPRKGADILDKWVGESEKNLRALFEKATKSRPSIIFFDELDGLAPIRSDKNDHVHSSVVATLLSLLDGLDTKPGVIVIGATNRIEAIDPALRRKGRFDKELYFPLPGTLARRDILQILTSNWKRKPSGEFLEELADMTHGFCGADLQALCSDAVLTCLRRAYPKIDSRGADIKVEPDLLQVEESDFLEARTHLVPSNVKYGLIMRKLSHTVKPLLRRQHDRIIKYINLLWPHFLQEDYEYKFAAGDRRYAARVLLIGDNTQGLNTHLLPSVLKNLEHIPQFVLDTRSNLSFQFNITSQFPSVIILSRVDEWWEDINEYDQHNIVTSLEEIHAGLPILTIASCNVEVPGKLHNFFYNNNTLLVRIENPTEREREEFLAPLFFDENNLSVSYVWNRWSRLCTEGKGKSSKKKNNFGLEIAGLLRKGKRKRESSLVREAKKIRCTVKKSSSDTSIFDLERKITNMQLQLTTSCDSVRNKQYFTRVLSDLLNKRNTWESNTDTTGIGECCSYDEETSREKIYNVWKHASEVTTRNMGVSHLETLYDVISACVAINQNSFDDLVVNLENVLEKIENSYRVSPDGDF</sequence>
<feature type="domain" description="AAA+ ATPase" evidence="7">
    <location>
        <begin position="59"/>
        <end position="201"/>
    </location>
</feature>
<dbReference type="GO" id="GO:0042393">
    <property type="term" value="F:histone binding"/>
    <property type="evidence" value="ECO:0007669"/>
    <property type="project" value="TreeGrafter"/>
</dbReference>
<dbReference type="InterPro" id="IPR041569">
    <property type="entry name" value="AAA_lid_3"/>
</dbReference>
<dbReference type="Proteomes" id="UP001153712">
    <property type="component" value="Chromosome 3"/>
</dbReference>
<proteinExistence type="inferred from homology"/>
<dbReference type="OrthoDB" id="5421at2759"/>
<dbReference type="PANTHER" id="PTHR23069">
    <property type="entry name" value="AAA DOMAIN-CONTAINING"/>
    <property type="match status" value="1"/>
</dbReference>
<evidence type="ECO:0000256" key="4">
    <source>
        <dbReference type="ARBA" id="ARBA00023117"/>
    </source>
</evidence>
<evidence type="ECO:0000259" key="7">
    <source>
        <dbReference type="SMART" id="SM00382"/>
    </source>
</evidence>
<evidence type="ECO:0000313" key="9">
    <source>
        <dbReference type="Proteomes" id="UP001153712"/>
    </source>
</evidence>
<evidence type="ECO:0000256" key="6">
    <source>
        <dbReference type="SAM" id="MobiDB-lite"/>
    </source>
</evidence>
<dbReference type="GO" id="GO:0003682">
    <property type="term" value="F:chromatin binding"/>
    <property type="evidence" value="ECO:0007669"/>
    <property type="project" value="TreeGrafter"/>
</dbReference>
<dbReference type="InterPro" id="IPR003959">
    <property type="entry name" value="ATPase_AAA_core"/>
</dbReference>
<dbReference type="GO" id="GO:0005634">
    <property type="term" value="C:nucleus"/>
    <property type="evidence" value="ECO:0007669"/>
    <property type="project" value="TreeGrafter"/>
</dbReference>
<evidence type="ECO:0000256" key="5">
    <source>
        <dbReference type="RuleBase" id="RU003651"/>
    </source>
</evidence>
<feature type="compositionally biased region" description="Basic and acidic residues" evidence="6">
    <location>
        <begin position="1"/>
        <end position="24"/>
    </location>
</feature>
<comment type="similarity">
    <text evidence="1 5">Belongs to the AAA ATPase family.</text>
</comment>
<dbReference type="SMART" id="SM00382">
    <property type="entry name" value="AAA"/>
    <property type="match status" value="1"/>
</dbReference>
<evidence type="ECO:0000256" key="1">
    <source>
        <dbReference type="ARBA" id="ARBA00006914"/>
    </source>
</evidence>
<dbReference type="GO" id="GO:0045815">
    <property type="term" value="P:transcription initiation-coupled chromatin remodeling"/>
    <property type="evidence" value="ECO:0007669"/>
    <property type="project" value="TreeGrafter"/>
</dbReference>
<dbReference type="GO" id="GO:0006337">
    <property type="term" value="P:nucleosome disassembly"/>
    <property type="evidence" value="ECO:0007669"/>
    <property type="project" value="TreeGrafter"/>
</dbReference>
<keyword evidence="9" id="KW-1185">Reference proteome</keyword>
<protein>
    <recommendedName>
        <fullName evidence="7">AAA+ ATPase domain-containing protein</fullName>
    </recommendedName>
</protein>
<dbReference type="SUPFAM" id="SSF52540">
    <property type="entry name" value="P-loop containing nucleoside triphosphate hydrolases"/>
    <property type="match status" value="1"/>
</dbReference>
<dbReference type="InterPro" id="IPR003960">
    <property type="entry name" value="ATPase_AAA_CS"/>
</dbReference>
<feature type="region of interest" description="Disordered" evidence="6">
    <location>
        <begin position="1"/>
        <end position="26"/>
    </location>
</feature>
<keyword evidence="3 5" id="KW-0067">ATP-binding</keyword>
<dbReference type="GO" id="GO:0005524">
    <property type="term" value="F:ATP binding"/>
    <property type="evidence" value="ECO:0007669"/>
    <property type="project" value="UniProtKB-KW"/>
</dbReference>
<dbReference type="PANTHER" id="PTHR23069:SF0">
    <property type="entry name" value="TAT-BINDING HOMOLOG 7"/>
    <property type="match status" value="1"/>
</dbReference>
<accession>A0A9N9XP44</accession>
<organism evidence="8 9">
    <name type="scientific">Phyllotreta striolata</name>
    <name type="common">Striped flea beetle</name>
    <name type="synonym">Crioceris striolata</name>
    <dbReference type="NCBI Taxonomy" id="444603"/>
    <lineage>
        <taxon>Eukaryota</taxon>
        <taxon>Metazoa</taxon>
        <taxon>Ecdysozoa</taxon>
        <taxon>Arthropoda</taxon>
        <taxon>Hexapoda</taxon>
        <taxon>Insecta</taxon>
        <taxon>Pterygota</taxon>
        <taxon>Neoptera</taxon>
        <taxon>Endopterygota</taxon>
        <taxon>Coleoptera</taxon>
        <taxon>Polyphaga</taxon>
        <taxon>Cucujiformia</taxon>
        <taxon>Chrysomeloidea</taxon>
        <taxon>Chrysomelidae</taxon>
        <taxon>Galerucinae</taxon>
        <taxon>Alticini</taxon>
        <taxon>Phyllotreta</taxon>
    </lineage>
</organism>
<dbReference type="InterPro" id="IPR045199">
    <property type="entry name" value="ATAD2-like"/>
</dbReference>
<keyword evidence="4" id="KW-0103">Bromodomain</keyword>
<dbReference type="Gene3D" id="3.40.50.300">
    <property type="entry name" value="P-loop containing nucleotide triphosphate hydrolases"/>
    <property type="match status" value="1"/>
</dbReference>
<dbReference type="GO" id="GO:0006334">
    <property type="term" value="P:nucleosome assembly"/>
    <property type="evidence" value="ECO:0007669"/>
    <property type="project" value="TreeGrafter"/>
</dbReference>
<evidence type="ECO:0000313" key="8">
    <source>
        <dbReference type="EMBL" id="CAG9860331.1"/>
    </source>
</evidence>
<dbReference type="FunFam" id="3.40.50.300:FF:000061">
    <property type="entry name" value="ATPase family, AAA domain-containing 2"/>
    <property type="match status" value="1"/>
</dbReference>
<keyword evidence="2 5" id="KW-0547">Nucleotide-binding</keyword>
<dbReference type="AlphaFoldDB" id="A0A9N9XP44"/>
<dbReference type="Pfam" id="PF00004">
    <property type="entry name" value="AAA"/>
    <property type="match status" value="1"/>
</dbReference>
<dbReference type="InterPro" id="IPR003593">
    <property type="entry name" value="AAA+_ATPase"/>
</dbReference>
<dbReference type="Gene3D" id="1.10.8.60">
    <property type="match status" value="1"/>
</dbReference>
<dbReference type="EMBL" id="OU900096">
    <property type="protein sequence ID" value="CAG9860331.1"/>
    <property type="molecule type" value="Genomic_DNA"/>
</dbReference>
<reference evidence="8" key="1">
    <citation type="submission" date="2022-01" db="EMBL/GenBank/DDBJ databases">
        <authorList>
            <person name="King R."/>
        </authorList>
    </citation>
    <scope>NUCLEOTIDE SEQUENCE</scope>
</reference>
<dbReference type="GO" id="GO:0016887">
    <property type="term" value="F:ATP hydrolysis activity"/>
    <property type="evidence" value="ECO:0007669"/>
    <property type="project" value="InterPro"/>
</dbReference>
<dbReference type="InterPro" id="IPR027417">
    <property type="entry name" value="P-loop_NTPase"/>
</dbReference>
<dbReference type="Pfam" id="PF17862">
    <property type="entry name" value="AAA_lid_3"/>
    <property type="match status" value="1"/>
</dbReference>
<evidence type="ECO:0000256" key="3">
    <source>
        <dbReference type="ARBA" id="ARBA00022840"/>
    </source>
</evidence>
<dbReference type="PROSITE" id="PS00674">
    <property type="entry name" value="AAA"/>
    <property type="match status" value="1"/>
</dbReference>
<evidence type="ECO:0000256" key="2">
    <source>
        <dbReference type="ARBA" id="ARBA00022741"/>
    </source>
</evidence>
<name>A0A9N9XP44_PHYSR</name>